<feature type="domain" description="Xylose isomerase-like TIM barrel" evidence="1">
    <location>
        <begin position="20"/>
        <end position="280"/>
    </location>
</feature>
<accession>A0A6J4U6R9</accession>
<organism evidence="2">
    <name type="scientific">uncultured Thermomicrobiales bacterium</name>
    <dbReference type="NCBI Taxonomy" id="1645740"/>
    <lineage>
        <taxon>Bacteria</taxon>
        <taxon>Pseudomonadati</taxon>
        <taxon>Thermomicrobiota</taxon>
        <taxon>Thermomicrobia</taxon>
        <taxon>Thermomicrobiales</taxon>
        <taxon>environmental samples</taxon>
    </lineage>
</organism>
<name>A0A6J4U6R9_9BACT</name>
<reference evidence="2" key="1">
    <citation type="submission" date="2020-02" db="EMBL/GenBank/DDBJ databases">
        <authorList>
            <person name="Meier V. D."/>
        </authorList>
    </citation>
    <scope>NUCLEOTIDE SEQUENCE</scope>
    <source>
        <strain evidence="2">AVDCRST_MAG49</strain>
    </source>
</reference>
<dbReference type="Gene3D" id="3.20.20.150">
    <property type="entry name" value="Divalent-metal-dependent TIM barrel enzymes"/>
    <property type="match status" value="1"/>
</dbReference>
<evidence type="ECO:0000259" key="1">
    <source>
        <dbReference type="Pfam" id="PF01261"/>
    </source>
</evidence>
<dbReference type="Pfam" id="PF01261">
    <property type="entry name" value="AP_endonuc_2"/>
    <property type="match status" value="1"/>
</dbReference>
<dbReference type="AlphaFoldDB" id="A0A6J4U6R9"/>
<dbReference type="GO" id="GO:0016853">
    <property type="term" value="F:isomerase activity"/>
    <property type="evidence" value="ECO:0007669"/>
    <property type="project" value="UniProtKB-KW"/>
</dbReference>
<dbReference type="PANTHER" id="PTHR12110:SF21">
    <property type="entry name" value="XYLOSE ISOMERASE-LIKE TIM BARREL DOMAIN-CONTAINING PROTEIN"/>
    <property type="match status" value="1"/>
</dbReference>
<dbReference type="PANTHER" id="PTHR12110">
    <property type="entry name" value="HYDROXYPYRUVATE ISOMERASE"/>
    <property type="match status" value="1"/>
</dbReference>
<sequence>MRTGFYTAALPGSPIAEVARWAADAEFDALEVDIARHAGGPAGIATAVDAVRGQGLDVCALTLFGFLLDGDADARERTRSGVAAAVEAAAASGVELVVTFAGRDQSLTEDENYRELAGFLAPLADRAAQGGVRIAIENWPGPRKDFIATTPQGWARLFELVPAPNVGLNFDPSHLVWQGIDHEQPLADVANRIFLAHAKDTEVFAERLQQVGYFGAGWWTYRLPGHGTIDWSRWLDRLRAAGFGGVVSIEHEDRDWGFGASGSDERRRQGLREGLRALRTALSPAADGER</sequence>
<dbReference type="InterPro" id="IPR013022">
    <property type="entry name" value="Xyl_isomerase-like_TIM-brl"/>
</dbReference>
<keyword evidence="2" id="KW-0413">Isomerase</keyword>
<dbReference type="EC" id="5.3.99.11" evidence="2"/>
<dbReference type="EMBL" id="CADCWG010000046">
    <property type="protein sequence ID" value="CAA9539943.1"/>
    <property type="molecule type" value="Genomic_DNA"/>
</dbReference>
<evidence type="ECO:0000313" key="2">
    <source>
        <dbReference type="EMBL" id="CAA9539943.1"/>
    </source>
</evidence>
<dbReference type="InterPro" id="IPR050312">
    <property type="entry name" value="IolE/XylAMocC-like"/>
</dbReference>
<gene>
    <name evidence="2" type="ORF">AVDCRST_MAG49-746</name>
</gene>
<dbReference type="SUPFAM" id="SSF51658">
    <property type="entry name" value="Xylose isomerase-like"/>
    <property type="match status" value="1"/>
</dbReference>
<protein>
    <submittedName>
        <fullName evidence="2">Inosose isomerase</fullName>
        <ecNumber evidence="2">5.3.99.11</ecNumber>
    </submittedName>
</protein>
<dbReference type="InterPro" id="IPR036237">
    <property type="entry name" value="Xyl_isomerase-like_sf"/>
</dbReference>
<proteinExistence type="predicted"/>